<feature type="domain" description="SsuA/THI5-like" evidence="1">
    <location>
        <begin position="48"/>
        <end position="261"/>
    </location>
</feature>
<dbReference type="InterPro" id="IPR027939">
    <property type="entry name" value="NMT1/THI5"/>
</dbReference>
<dbReference type="PROSITE" id="PS51257">
    <property type="entry name" value="PROKAR_LIPOPROTEIN"/>
    <property type="match status" value="1"/>
</dbReference>
<evidence type="ECO:0000259" key="1">
    <source>
        <dbReference type="Pfam" id="PF09084"/>
    </source>
</evidence>
<organism evidence="2 3">
    <name type="scientific">Seinonella peptonophila</name>
    <dbReference type="NCBI Taxonomy" id="112248"/>
    <lineage>
        <taxon>Bacteria</taxon>
        <taxon>Bacillati</taxon>
        <taxon>Bacillota</taxon>
        <taxon>Bacilli</taxon>
        <taxon>Bacillales</taxon>
        <taxon>Thermoactinomycetaceae</taxon>
        <taxon>Seinonella</taxon>
    </lineage>
</organism>
<accession>A0A1M5AKQ5</accession>
<dbReference type="EMBL" id="FQVL01000014">
    <property type="protein sequence ID" value="SHF30745.1"/>
    <property type="molecule type" value="Genomic_DNA"/>
</dbReference>
<name>A0A1M5AKQ5_9BACL</name>
<dbReference type="STRING" id="112248.SAMN05444392_11466"/>
<proteinExistence type="predicted"/>
<dbReference type="PANTHER" id="PTHR31528:SF3">
    <property type="entry name" value="THIAMINE BIOSYNTHESIS PROTEIN HI_0357-RELATED"/>
    <property type="match status" value="1"/>
</dbReference>
<dbReference type="Gene3D" id="3.40.190.10">
    <property type="entry name" value="Periplasmic binding protein-like II"/>
    <property type="match status" value="2"/>
</dbReference>
<keyword evidence="3" id="KW-1185">Reference proteome</keyword>
<gene>
    <name evidence="2" type="ORF">SAMN05444392_11466</name>
</gene>
<evidence type="ECO:0000313" key="3">
    <source>
        <dbReference type="Proteomes" id="UP000184476"/>
    </source>
</evidence>
<dbReference type="GO" id="GO:0009228">
    <property type="term" value="P:thiamine biosynthetic process"/>
    <property type="evidence" value="ECO:0007669"/>
    <property type="project" value="InterPro"/>
</dbReference>
<sequence length="336" mass="38020">MIQKGVNQLRKWSFIICLFLLVFVTACSKSEQSNQLEPVTVVLDWTPNTNHTGLYVAKAKGYFKEQGLDVKMMQPESVTAEQLVAKGKANFGISTQESLTFARMQGIPLVSIAAIIQHNTSGFASTIDKKIDRPKAFAGKVYGGFGSPVEKPIIDTLMKQDGAASQSVRINNVGNVDFFHALKKGIDFMWIYQGWTGIEAELRGLKLNMVYLTDYSKDLDYYTPILATNEQQIKKDPATVKKFMAAVSKGYQFAIQHPEQAADILIKEEKDLNPALVKKSQLWLSKKYQDDAAVWGWQKKEVWENYTNWLRKNQLIKGKYDPNQAYTNQFIPQKAK</sequence>
<dbReference type="InterPro" id="IPR015168">
    <property type="entry name" value="SsuA/THI5"/>
</dbReference>
<evidence type="ECO:0000313" key="2">
    <source>
        <dbReference type="EMBL" id="SHF30745.1"/>
    </source>
</evidence>
<dbReference type="PANTHER" id="PTHR31528">
    <property type="entry name" value="4-AMINO-5-HYDROXYMETHYL-2-METHYLPYRIMIDINE PHOSPHATE SYNTHASE THI11-RELATED"/>
    <property type="match status" value="1"/>
</dbReference>
<dbReference type="AlphaFoldDB" id="A0A1M5AKQ5"/>
<dbReference type="Pfam" id="PF09084">
    <property type="entry name" value="NMT1"/>
    <property type="match status" value="1"/>
</dbReference>
<protein>
    <submittedName>
        <fullName evidence="2">ABC-type nitrate/sulfonate/bicarbonate transport system, substrate-binding protein</fullName>
    </submittedName>
</protein>
<dbReference type="Proteomes" id="UP000184476">
    <property type="component" value="Unassembled WGS sequence"/>
</dbReference>
<reference evidence="2 3" key="1">
    <citation type="submission" date="2016-11" db="EMBL/GenBank/DDBJ databases">
        <authorList>
            <person name="Jaros S."/>
            <person name="Januszkiewicz K."/>
            <person name="Wedrychowicz H."/>
        </authorList>
    </citation>
    <scope>NUCLEOTIDE SEQUENCE [LARGE SCALE GENOMIC DNA]</scope>
    <source>
        <strain evidence="2 3">DSM 44666</strain>
    </source>
</reference>
<dbReference type="SUPFAM" id="SSF53850">
    <property type="entry name" value="Periplasmic binding protein-like II"/>
    <property type="match status" value="1"/>
</dbReference>